<dbReference type="InterPro" id="IPR036388">
    <property type="entry name" value="WH-like_DNA-bd_sf"/>
</dbReference>
<protein>
    <submittedName>
        <fullName evidence="1">Protein of uncharacterized function (DUF1401)</fullName>
    </submittedName>
</protein>
<keyword evidence="2" id="KW-1185">Reference proteome</keyword>
<name>A0ABP1YIS8_YEREN</name>
<dbReference type="Pfam" id="PF07180">
    <property type="entry name" value="CaiF_GrlA"/>
    <property type="match status" value="1"/>
</dbReference>
<dbReference type="Proteomes" id="UP000041601">
    <property type="component" value="Unassembled WGS sequence"/>
</dbReference>
<evidence type="ECO:0000313" key="1">
    <source>
        <dbReference type="EMBL" id="CNE78004.1"/>
    </source>
</evidence>
<evidence type="ECO:0000313" key="2">
    <source>
        <dbReference type="Proteomes" id="UP000041601"/>
    </source>
</evidence>
<sequence length="182" mass="20718">MVIYMRMVKDFNGQILAADKKKSAQGQLDEAINENIKGDIVIGRQSNHQSWTYPLSLGEIKPVHLYMAIAYWGLIKGSPFSQKEVSEAFRIPPRSAGDAITYIVKFRKNIISSKKVITKHFGKKETKIRILSINLENKVEINSVGSNVPGVGRRKKRGLVKPSCQKREESFLAMWFRLRNQV</sequence>
<organism evidence="1 2">
    <name type="scientific">Yersinia enterocolitica</name>
    <dbReference type="NCBI Taxonomy" id="630"/>
    <lineage>
        <taxon>Bacteria</taxon>
        <taxon>Pseudomonadati</taxon>
        <taxon>Pseudomonadota</taxon>
        <taxon>Gammaproteobacteria</taxon>
        <taxon>Enterobacterales</taxon>
        <taxon>Yersiniaceae</taxon>
        <taxon>Yersinia</taxon>
    </lineage>
</organism>
<accession>A0ABP1YIS8</accession>
<dbReference type="EMBL" id="CPXJ01000124">
    <property type="protein sequence ID" value="CNE78004.1"/>
    <property type="molecule type" value="Genomic_DNA"/>
</dbReference>
<comment type="caution">
    <text evidence="1">The sequence shown here is derived from an EMBL/GenBank/DDBJ whole genome shotgun (WGS) entry which is preliminary data.</text>
</comment>
<proteinExistence type="predicted"/>
<gene>
    <name evidence="1" type="ORF">ERS137959_04622</name>
</gene>
<reference evidence="1 2" key="1">
    <citation type="submission" date="2015-03" db="EMBL/GenBank/DDBJ databases">
        <authorList>
            <consortium name="Pathogen Informatics"/>
            <person name="Murphy D."/>
        </authorList>
    </citation>
    <scope>NUCLEOTIDE SEQUENCE [LARGE SCALE GENOMIC DNA]</scope>
    <source>
        <strain evidence="1 2">IP05342</strain>
    </source>
</reference>
<dbReference type="Gene3D" id="1.10.10.10">
    <property type="entry name" value="Winged helix-like DNA-binding domain superfamily/Winged helix DNA-binding domain"/>
    <property type="match status" value="1"/>
</dbReference>
<dbReference type="InterPro" id="IPR020357">
    <property type="entry name" value="Tscrpt_reg_CaiF/GrlA"/>
</dbReference>